<dbReference type="RefSeq" id="XP_018462618.1">
    <property type="nucleotide sequence ID" value="XM_018607116.2"/>
</dbReference>
<dbReference type="AlphaFoldDB" id="A0A6J0LS04"/>
<keyword evidence="6" id="KW-1185">Reference proteome</keyword>
<dbReference type="SUPFAM" id="SSF57889">
    <property type="entry name" value="Cysteine-rich domain"/>
    <property type="match status" value="5"/>
</dbReference>
<dbReference type="Proteomes" id="UP000504610">
    <property type="component" value="Chromosome 9"/>
</dbReference>
<reference evidence="6" key="1">
    <citation type="journal article" date="2019" name="Database">
        <title>The radish genome database (RadishGD): an integrated information resource for radish genomics.</title>
        <authorList>
            <person name="Yu H.J."/>
            <person name="Baek S."/>
            <person name="Lee Y.J."/>
            <person name="Cho A."/>
            <person name="Mun J.H."/>
        </authorList>
    </citation>
    <scope>NUCLEOTIDE SEQUENCE [LARGE SCALE GENOMIC DNA]</scope>
    <source>
        <strain evidence="6">cv. WK10039</strain>
    </source>
</reference>
<dbReference type="InterPro" id="IPR053192">
    <property type="entry name" value="Vacuole_Formation_Reg"/>
</dbReference>
<dbReference type="SMART" id="SM00249">
    <property type="entry name" value="PHD"/>
    <property type="match status" value="5"/>
</dbReference>
<feature type="domain" description="Phorbol-ester/DAG-type" evidence="5">
    <location>
        <begin position="129"/>
        <end position="178"/>
    </location>
</feature>
<evidence type="ECO:0000256" key="2">
    <source>
        <dbReference type="ARBA" id="ARBA00022737"/>
    </source>
</evidence>
<dbReference type="SMART" id="SM00109">
    <property type="entry name" value="C1"/>
    <property type="match status" value="4"/>
</dbReference>
<evidence type="ECO:0000256" key="4">
    <source>
        <dbReference type="ARBA" id="ARBA00022833"/>
    </source>
</evidence>
<dbReference type="InterPro" id="IPR004146">
    <property type="entry name" value="DC1"/>
</dbReference>
<evidence type="ECO:0000256" key="3">
    <source>
        <dbReference type="ARBA" id="ARBA00022771"/>
    </source>
</evidence>
<protein>
    <submittedName>
        <fullName evidence="7">Uncharacterized protein LOC108833709</fullName>
    </submittedName>
</protein>
<dbReference type="InterPro" id="IPR002219">
    <property type="entry name" value="PKC_DAG/PE"/>
</dbReference>
<dbReference type="InterPro" id="IPR001965">
    <property type="entry name" value="Znf_PHD"/>
</dbReference>
<dbReference type="Pfam" id="PF03107">
    <property type="entry name" value="C1_2"/>
    <property type="match status" value="5"/>
</dbReference>
<evidence type="ECO:0000313" key="6">
    <source>
        <dbReference type="Proteomes" id="UP000504610"/>
    </source>
</evidence>
<gene>
    <name evidence="7" type="primary">LOC108833709</name>
</gene>
<organism evidence="6 7">
    <name type="scientific">Raphanus sativus</name>
    <name type="common">Radish</name>
    <name type="synonym">Raphanus raphanistrum var. sativus</name>
    <dbReference type="NCBI Taxonomy" id="3726"/>
    <lineage>
        <taxon>Eukaryota</taxon>
        <taxon>Viridiplantae</taxon>
        <taxon>Streptophyta</taxon>
        <taxon>Embryophyta</taxon>
        <taxon>Tracheophyta</taxon>
        <taxon>Spermatophyta</taxon>
        <taxon>Magnoliopsida</taxon>
        <taxon>eudicotyledons</taxon>
        <taxon>Gunneridae</taxon>
        <taxon>Pentapetalae</taxon>
        <taxon>rosids</taxon>
        <taxon>malvids</taxon>
        <taxon>Brassicales</taxon>
        <taxon>Brassicaceae</taxon>
        <taxon>Brassiceae</taxon>
        <taxon>Raphanus</taxon>
    </lineage>
</organism>
<sequence>MDTKTSMYQPLIHEHLLFYSARFFISTTCTGCDRIDNFYGGYCCNEPDCFVWFHKECAEAPLEINHPSHPEHPITLTKFNDINDPGYCYLCGLYMPSRGFNCSTCEFKVDLACGMKPWPPIIEHPLCHDHPIIFKRSHSSFCEVCKDLIHIQSYSCIKCDVYFHANCIQLSKELKHPCHINHPLKLTALDTLTNDAEKTCLLCSETPIDVCYFCSICNFTTCLTCTKNPPPLVVEHTKTHQHPLTRLSKRISYICDVCGLKCKNEEHHGSYICHHCDFVIHGKCIGFPRVININRHVHRISFTQLLGAGYSKCGVCHQSITQYHGAYTCSVCPNYAVHSDCAVNVTTVWDGVELEGIPDDTKDLAAYKVVGDDLINHVSHVKHNLKLHKDNFVLYDHKWMRCEACIDPVGFDSIYVCEECCFILHEKCANLPMKIKYFFDIIPYILEFENITAAKYCSLCHTYSDGFKYSAGARRMEVDVRCCSISEPFVHAGHLHPLYFLFNSYLLKCNACMNVTYKHVLRCDTCNFYLCLFCATLPLKIWHKNDEHPLALCCGKEASCQIWCDICERKSDPSLWFYTCSDCGVIFHVRCVVGDFSRINVGSTIECGRAGEIFEAVPNNYKTRPLCRKCHSRCMSSIIVKKKGENNVYLCSQHCLMLISLSL</sequence>
<dbReference type="KEGG" id="rsz:108833709"/>
<dbReference type="PROSITE" id="PS50081">
    <property type="entry name" value="ZF_DAG_PE_2"/>
    <property type="match status" value="2"/>
</dbReference>
<reference evidence="7" key="2">
    <citation type="submission" date="2025-08" db="UniProtKB">
        <authorList>
            <consortium name="RefSeq"/>
        </authorList>
    </citation>
    <scope>IDENTIFICATION</scope>
    <source>
        <tissue evidence="7">Leaf</tissue>
    </source>
</reference>
<dbReference type="PANTHER" id="PTHR32410:SF159">
    <property type="entry name" value="CYSTEINE_HISTIDINE-RICH C1 DOMAIN FAMILY PROTEIN"/>
    <property type="match status" value="1"/>
</dbReference>
<evidence type="ECO:0000313" key="7">
    <source>
        <dbReference type="RefSeq" id="XP_018462618.1"/>
    </source>
</evidence>
<dbReference type="InterPro" id="IPR046349">
    <property type="entry name" value="C1-like_sf"/>
</dbReference>
<evidence type="ECO:0000259" key="5">
    <source>
        <dbReference type="PROSITE" id="PS50081"/>
    </source>
</evidence>
<evidence type="ECO:0000256" key="1">
    <source>
        <dbReference type="ARBA" id="ARBA00022723"/>
    </source>
</evidence>
<accession>A0A6J0LS04</accession>
<proteinExistence type="predicted"/>
<feature type="domain" description="Phorbol-ester/DAG-type" evidence="5">
    <location>
        <begin position="71"/>
        <end position="127"/>
    </location>
</feature>
<keyword evidence="3" id="KW-0863">Zinc-finger</keyword>
<keyword evidence="1" id="KW-0479">Metal-binding</keyword>
<dbReference type="InterPro" id="IPR054483">
    <property type="entry name" value="DC1-like_CT"/>
</dbReference>
<dbReference type="GO" id="GO:0008270">
    <property type="term" value="F:zinc ion binding"/>
    <property type="evidence" value="ECO:0007669"/>
    <property type="project" value="UniProtKB-KW"/>
</dbReference>
<dbReference type="PANTHER" id="PTHR32410">
    <property type="entry name" value="CYSTEINE/HISTIDINE-RICH C1 DOMAIN FAMILY PROTEIN"/>
    <property type="match status" value="1"/>
</dbReference>
<dbReference type="GeneID" id="108833709"/>
<keyword evidence="4" id="KW-0862">Zinc</keyword>
<dbReference type="Pfam" id="PF22926">
    <property type="entry name" value="C1-like_CT"/>
    <property type="match status" value="1"/>
</dbReference>
<name>A0A6J0LS04_RAPSA</name>
<keyword evidence="2" id="KW-0677">Repeat</keyword>
<dbReference type="OrthoDB" id="938199at2759"/>